<reference evidence="2" key="1">
    <citation type="submission" date="2022-11" db="UniProtKB">
        <authorList>
            <consortium name="WormBaseParasite"/>
        </authorList>
    </citation>
    <scope>IDENTIFICATION</scope>
</reference>
<dbReference type="Proteomes" id="UP000887580">
    <property type="component" value="Unplaced"/>
</dbReference>
<name>A0AC35GX44_9BILA</name>
<organism evidence="1 2">
    <name type="scientific">Panagrolaimus sp. PS1159</name>
    <dbReference type="NCBI Taxonomy" id="55785"/>
    <lineage>
        <taxon>Eukaryota</taxon>
        <taxon>Metazoa</taxon>
        <taxon>Ecdysozoa</taxon>
        <taxon>Nematoda</taxon>
        <taxon>Chromadorea</taxon>
        <taxon>Rhabditida</taxon>
        <taxon>Tylenchina</taxon>
        <taxon>Panagrolaimomorpha</taxon>
        <taxon>Panagrolaimoidea</taxon>
        <taxon>Panagrolaimidae</taxon>
        <taxon>Panagrolaimus</taxon>
    </lineage>
</organism>
<evidence type="ECO:0000313" key="1">
    <source>
        <dbReference type="Proteomes" id="UP000887580"/>
    </source>
</evidence>
<sequence>MTEATTIWPPQAYNGKVRFDVWETQLKMYMAAKSITDEKQKSLALLQHIGIDMLEKIIDWNYPTAPETMNYTDLVKVVKNHCSSSPNLFALRVRLFNEKQKPGQSVQDYFTHMSQLLGQCAMNGMTPQQYGVLAILRGLESDDLREYLMSPSNTLTDIETARVCAVNFDQNRLAAKEIKSRREERSKPLSMNVVGKGYKCTYCGGSHPKGKDRCPAKDAICNKCKKKGHFAKVCRSNVTNSNIGASKTKFDYHKRQNVVEEAKDTPEMHNMNGLYGVLNVVSKPILSFPPPIMINTKLNGHTVTFQHDSGAATTVINERLWQKIGAPTLQPTDVKLRSYNGHINVLGMSEVTVEFEDKAKQLWIIIVKEGEALLGRNWIRDLNLKAEDRLHETCNKVETVDRLETILDKYEEVFRDELGKCKEKVSLKLIDNAKPCFMKARNVPYAYREQVAAQFAKGVESELLKKVEHSDWATPTYRRLPFGVASAVAIFQRMMEKILHGIPGVIIFIDDVIIAGASIEENLDRVEQVLQRIKDYGMRIKKEKCEFLQKETEFLGHVIDGSGIRPSPKKLNGFKNMPAPENIKQLEAFIGFVNYYGRFVKNFSSLAAPLNELRKKDATWTWNQEHQRAFEEIKARLLKGDLLTHYDSAKQIILATDASEYGIGAVIYHREPDGTEKVISNASRTLTSAEKNYAQIEKEALGIIFGVKKFAAYLLGRHFTLLTDHQPLVKIFGPKAGENSIAIKRLARWAIILMNYEYDIEYRRTEEFANADGLSRLPDPSEIPSPEMLDEEDEIEKLFALDEDKSPLNLDSIVESTAKDKILVKVMDFVKKGWPKSAEKEFNSWWNRKAELSCRGGYLLFKDRPVIPDELQMDVLKVLHEAHVGRNRMLLIAKDNFFFPKMNEAITTIARSCEICNGDFKGQKERLHAWEAPEHFWDRVHIDHAQYHGSNWLIVVDAKTNWLEVLKCSSTDTKTTIKLLKSLFSRYGLCKQLVSDNGTGFTSGEFEEFCKVRGIVHTKSPPWHPQSNGVAERAVRTFKEYTEKHVKAGHNLEDAVANALLIHRSTRCDTSKLSPAEAAFGRKLRTRMTIHDVHVLMQREEKIDEEFFINDKVWVRCYNGDGPRWRPGYIRSIKSSCTFMVDCNGEILFRHRDQIRRAEEPLFKKAAKNSRNENSIPTAAAAGNKNVTQFSNENPAEIVSSPSSRSSIVNTRRNPSRTNNTRANSSRDNNAPVTNRKSSRVRKPVNRYPQSEYLKMVKVNYAGRKDYTNGGNLHKGHHHRRSDKESLSSSKSKSKSKIEVKSAEELELRAEIKANKQAWKTANYQLPYLRDTADCALRAEKRVSEDLACIARDGYKIDDNHIEGLLEIQQESIKELKKLAETAKLKDSLSLDGWGLRESLKELVEAERGDKGVKKLNPPPTPKSLSLEPVDSPRVGTKNLGTFRMTSARPHILWCDNGSSEADKENMFPF</sequence>
<evidence type="ECO:0000313" key="2">
    <source>
        <dbReference type="WBParaSite" id="PS1159_v2.g9670.t1"/>
    </source>
</evidence>
<protein>
    <submittedName>
        <fullName evidence="2">Reverse transcriptase</fullName>
    </submittedName>
</protein>
<accession>A0AC35GX44</accession>
<proteinExistence type="predicted"/>
<dbReference type="WBParaSite" id="PS1159_v2.g9670.t1">
    <property type="protein sequence ID" value="PS1159_v2.g9670.t1"/>
    <property type="gene ID" value="PS1159_v2.g9670"/>
</dbReference>